<evidence type="ECO:0000313" key="1">
    <source>
        <dbReference type="EMBL" id="QNP47909.1"/>
    </source>
</evidence>
<dbReference type="EMBL" id="CP060783">
    <property type="protein sequence ID" value="QNP47909.1"/>
    <property type="molecule type" value="Genomic_DNA"/>
</dbReference>
<protein>
    <submittedName>
        <fullName evidence="1">Uncharacterized protein</fullName>
    </submittedName>
</protein>
<dbReference type="Proteomes" id="UP000516028">
    <property type="component" value="Chromosome"/>
</dbReference>
<dbReference type="RefSeq" id="WP_187723589.1">
    <property type="nucleotide sequence ID" value="NZ_CP060783.1"/>
</dbReference>
<gene>
    <name evidence="1" type="ORF">H9K75_17560</name>
</gene>
<dbReference type="SUPFAM" id="SSF82171">
    <property type="entry name" value="DPP6 N-terminal domain-like"/>
    <property type="match status" value="1"/>
</dbReference>
<evidence type="ECO:0000313" key="2">
    <source>
        <dbReference type="Proteomes" id="UP000516028"/>
    </source>
</evidence>
<dbReference type="KEGG" id="daer:H9K75_17560"/>
<name>A0A7H0GHZ3_9BURK</name>
<organism evidence="1 2">
    <name type="scientific">Diaphorobacter aerolatus</name>
    <dbReference type="NCBI Taxonomy" id="1288495"/>
    <lineage>
        <taxon>Bacteria</taxon>
        <taxon>Pseudomonadati</taxon>
        <taxon>Pseudomonadota</taxon>
        <taxon>Betaproteobacteria</taxon>
        <taxon>Burkholderiales</taxon>
        <taxon>Comamonadaceae</taxon>
        <taxon>Diaphorobacter</taxon>
    </lineage>
</organism>
<reference evidence="1 2" key="1">
    <citation type="submission" date="2020-08" db="EMBL/GenBank/DDBJ databases">
        <title>Genome sequence of Diaphorobacter aerolatus KACC 16536T.</title>
        <authorList>
            <person name="Hyun D.-W."/>
            <person name="Bae J.-W."/>
        </authorList>
    </citation>
    <scope>NUCLEOTIDE SEQUENCE [LARGE SCALE GENOMIC DNA]</scope>
    <source>
        <strain evidence="1 2">KACC 16536</strain>
    </source>
</reference>
<dbReference type="AlphaFoldDB" id="A0A7H0GHZ3"/>
<accession>A0A7H0GHZ3</accession>
<proteinExistence type="predicted"/>
<sequence>MSQQFLVISGGELWLHEADGRSTQIVSPFAKEMLQREADRQRTTSWKHADREDSKGLIGPALWGRSAGGDGNLAPARFLHVCKAGEPRTIYYVMTVGRTVGLFRYQLDEQREIRLFHRQQTQILGLAYLPQTRHVVLAAMHGDGTAHLEVYDEEGTQKGAITHGDSIDAAPAAMPGAESTVVYQSWGLARNADSGAVVGLGQSAVHWVDYKAGEMDSLLDDKEWDFVAPRISEDRVLYSIRRPADKPLHEKAGGAAKDALLMPLRLGKAVFGYLNVFSMLYGKEPLRSAGGPRAPGLDQDLGSLWLHGRRIELSKVRNDPEYAGNLVPASWKLIAQAGRNAAPEEIASHVAQFDVQADGSLLYSNGYDIYHWQRGSARKLARRELVEGLLGL</sequence>
<keyword evidence="2" id="KW-1185">Reference proteome</keyword>